<sequence>MKKMMIATLALVSATVMAAPKTETKVADPTNGQPAVVLNVYDFSSKSPRPVKGNKISQSKNQQLCWTSLNVPLTGRMRVAEAFYAPAPTNFASEGMSVTASEDKKEFLIVGDVIAKDQENITRCWKFGKSDPIGKYGMEVQIGNYVFKNLAFEVVK</sequence>
<protein>
    <submittedName>
        <fullName evidence="2">Uncharacterized protein</fullName>
    </submittedName>
</protein>
<organism evidence="2 3">
    <name type="scientific">Haemophilus parahaemolyticus</name>
    <dbReference type="NCBI Taxonomy" id="735"/>
    <lineage>
        <taxon>Bacteria</taxon>
        <taxon>Pseudomonadati</taxon>
        <taxon>Pseudomonadota</taxon>
        <taxon>Gammaproteobacteria</taxon>
        <taxon>Pasteurellales</taxon>
        <taxon>Pasteurellaceae</taxon>
        <taxon>Haemophilus</taxon>
    </lineage>
</organism>
<evidence type="ECO:0000313" key="3">
    <source>
        <dbReference type="Proteomes" id="UP000253999"/>
    </source>
</evidence>
<name>A0A369ZFZ5_HAEPH</name>
<feature type="chain" id="PRO_5017041979" evidence="1">
    <location>
        <begin position="19"/>
        <end position="156"/>
    </location>
</feature>
<evidence type="ECO:0000256" key="1">
    <source>
        <dbReference type="SAM" id="SignalP"/>
    </source>
</evidence>
<evidence type="ECO:0000313" key="2">
    <source>
        <dbReference type="EMBL" id="RDF05735.1"/>
    </source>
</evidence>
<dbReference type="EMBL" id="QEQD01000001">
    <property type="protein sequence ID" value="RDF05735.1"/>
    <property type="molecule type" value="Genomic_DNA"/>
</dbReference>
<proteinExistence type="predicted"/>
<reference evidence="2 3" key="1">
    <citation type="submission" date="2018-05" db="EMBL/GenBank/DDBJ databases">
        <title>Draft Genome Sequences for a Diverse set of 7 Haemophilus Species.</title>
        <authorList>
            <person name="Nichols M."/>
            <person name="Topaz N."/>
            <person name="Wang X."/>
            <person name="Wang X."/>
            <person name="Boxrud D."/>
        </authorList>
    </citation>
    <scope>NUCLEOTIDE SEQUENCE [LARGE SCALE GENOMIC DNA]</scope>
    <source>
        <strain evidence="2 3">C2010039593</strain>
    </source>
</reference>
<dbReference type="STRING" id="735.B0185_01905"/>
<accession>A0A369ZFZ5</accession>
<dbReference type="Proteomes" id="UP000253999">
    <property type="component" value="Unassembled WGS sequence"/>
</dbReference>
<feature type="signal peptide" evidence="1">
    <location>
        <begin position="1"/>
        <end position="18"/>
    </location>
</feature>
<gene>
    <name evidence="2" type="ORF">DPV98_00190</name>
</gene>
<comment type="caution">
    <text evidence="2">The sequence shown here is derived from an EMBL/GenBank/DDBJ whole genome shotgun (WGS) entry which is preliminary data.</text>
</comment>
<keyword evidence="1" id="KW-0732">Signal</keyword>
<dbReference type="RefSeq" id="WP_111312138.1">
    <property type="nucleotide sequence ID" value="NZ_QEQD01000001.1"/>
</dbReference>
<dbReference type="AlphaFoldDB" id="A0A369ZFZ5"/>